<feature type="compositionally biased region" description="Low complexity" evidence="1">
    <location>
        <begin position="14"/>
        <end position="25"/>
    </location>
</feature>
<gene>
    <name evidence="3" type="ORF">FE257_000027</name>
</gene>
<keyword evidence="2" id="KW-1133">Transmembrane helix</keyword>
<evidence type="ECO:0000313" key="3">
    <source>
        <dbReference type="EMBL" id="KAF9895125.1"/>
    </source>
</evidence>
<accession>A0AAD4CYM0</accession>
<feature type="compositionally biased region" description="Pro residues" evidence="1">
    <location>
        <begin position="26"/>
        <end position="48"/>
    </location>
</feature>
<name>A0AAD4CYM0_ASPNN</name>
<organism evidence="3 4">
    <name type="scientific">Aspergillus nanangensis</name>
    <dbReference type="NCBI Taxonomy" id="2582783"/>
    <lineage>
        <taxon>Eukaryota</taxon>
        <taxon>Fungi</taxon>
        <taxon>Dikarya</taxon>
        <taxon>Ascomycota</taxon>
        <taxon>Pezizomycotina</taxon>
        <taxon>Eurotiomycetes</taxon>
        <taxon>Eurotiomycetidae</taxon>
        <taxon>Eurotiales</taxon>
        <taxon>Aspergillaceae</taxon>
        <taxon>Aspergillus</taxon>
        <taxon>Aspergillus subgen. Circumdati</taxon>
    </lineage>
</organism>
<dbReference type="AlphaFoldDB" id="A0AAD4CYM0"/>
<dbReference type="Proteomes" id="UP001194746">
    <property type="component" value="Unassembled WGS sequence"/>
</dbReference>
<sequence length="413" mass="46597">MGQPSDPPPSYEQATASSSIALPPTSSTPPPQTPSKQSSPPPPPPPLLPEESPIPSALPYPSLRAWTRASNTVTLAPHLSQDASSLHSLISRQAHQPPRPHLIVRGEHVEHRTRPDRKENESRTVVDFDFTIDLTPYFLPGSGREDEWRELRVVGDADGTKAFRGGRWRARRGPRKRRWQRDCEYGAGEGEDVGLVAAVGDQEEGEGEGDTGSGPGLMGWCERFCSDRARVKSFRFDRSIVGFDATVIRSALTSHLRTLNYHGTVVISTSLTNKSVTVYSPHWINQLRNTGWVYYVCVLLPLWLMAWPIIWLLERRYCVVSSVWFFARSDGLQQQQQRTCVTGRDEAAVAQDLAPVVMQAAWERRTDGRLLTEPEMRLLRELQREGRERGGPMRVVQWDRISRWGVSQTRVYD</sequence>
<keyword evidence="4" id="KW-1185">Reference proteome</keyword>
<protein>
    <submittedName>
        <fullName evidence="3">Uncharacterized protein</fullName>
    </submittedName>
</protein>
<feature type="region of interest" description="Disordered" evidence="1">
    <location>
        <begin position="1"/>
        <end position="58"/>
    </location>
</feature>
<dbReference type="EMBL" id="VCAU01000001">
    <property type="protein sequence ID" value="KAF9895125.1"/>
    <property type="molecule type" value="Genomic_DNA"/>
</dbReference>
<evidence type="ECO:0000256" key="2">
    <source>
        <dbReference type="SAM" id="Phobius"/>
    </source>
</evidence>
<keyword evidence="2" id="KW-0812">Transmembrane</keyword>
<evidence type="ECO:0000313" key="4">
    <source>
        <dbReference type="Proteomes" id="UP001194746"/>
    </source>
</evidence>
<feature type="compositionally biased region" description="Low complexity" evidence="1">
    <location>
        <begin position="49"/>
        <end position="58"/>
    </location>
</feature>
<proteinExistence type="predicted"/>
<keyword evidence="2" id="KW-0472">Membrane</keyword>
<dbReference type="PANTHER" id="PTHR37848:SF1">
    <property type="entry name" value="SUN DOMAIN-CONTAINING PROTEIN"/>
    <property type="match status" value="1"/>
</dbReference>
<dbReference type="PANTHER" id="PTHR37848">
    <property type="entry name" value="EXPRESSED PROTEIN"/>
    <property type="match status" value="1"/>
</dbReference>
<feature type="compositionally biased region" description="Pro residues" evidence="1">
    <location>
        <begin position="1"/>
        <end position="10"/>
    </location>
</feature>
<comment type="caution">
    <text evidence="3">The sequence shown here is derived from an EMBL/GenBank/DDBJ whole genome shotgun (WGS) entry which is preliminary data.</text>
</comment>
<reference evidence="3" key="1">
    <citation type="journal article" date="2019" name="Beilstein J. Org. Chem.">
        <title>Nanangenines: drimane sesquiterpenoids as the dominant metabolite cohort of a novel Australian fungus, Aspergillus nanangensis.</title>
        <authorList>
            <person name="Lacey H.J."/>
            <person name="Gilchrist C.L.M."/>
            <person name="Crombie A."/>
            <person name="Kalaitzis J.A."/>
            <person name="Vuong D."/>
            <person name="Rutledge P.J."/>
            <person name="Turner P."/>
            <person name="Pitt J.I."/>
            <person name="Lacey E."/>
            <person name="Chooi Y.H."/>
            <person name="Piggott A.M."/>
        </authorList>
    </citation>
    <scope>NUCLEOTIDE SEQUENCE</scope>
    <source>
        <strain evidence="3">MST-FP2251</strain>
    </source>
</reference>
<feature type="transmembrane region" description="Helical" evidence="2">
    <location>
        <begin position="292"/>
        <end position="313"/>
    </location>
</feature>
<evidence type="ECO:0000256" key="1">
    <source>
        <dbReference type="SAM" id="MobiDB-lite"/>
    </source>
</evidence>
<reference evidence="3" key="2">
    <citation type="submission" date="2020-02" db="EMBL/GenBank/DDBJ databases">
        <authorList>
            <person name="Gilchrist C.L.M."/>
            <person name="Chooi Y.-H."/>
        </authorList>
    </citation>
    <scope>NUCLEOTIDE SEQUENCE</scope>
    <source>
        <strain evidence="3">MST-FP2251</strain>
    </source>
</reference>